<evidence type="ECO:0000259" key="10">
    <source>
        <dbReference type="Pfam" id="PF02880"/>
    </source>
</evidence>
<feature type="domain" description="Alpha-D-phosphohexomutase alpha/beta/alpha" evidence="10">
    <location>
        <begin position="264"/>
        <end position="372"/>
    </location>
</feature>
<dbReference type="InterPro" id="IPR005843">
    <property type="entry name" value="A-D-PHexomutase_C"/>
</dbReference>
<evidence type="ECO:0000313" key="12">
    <source>
        <dbReference type="Proteomes" id="UP000839052"/>
    </source>
</evidence>
<dbReference type="Proteomes" id="UP000839052">
    <property type="component" value="Chromosome"/>
</dbReference>
<keyword evidence="5 6" id="KW-0413">Isomerase</keyword>
<dbReference type="PANTHER" id="PTHR42946:SF1">
    <property type="entry name" value="PHOSPHOGLUCOMUTASE (ALPHA-D-GLUCOSE-1,6-BISPHOSPHATE-DEPENDENT)"/>
    <property type="match status" value="1"/>
</dbReference>
<evidence type="ECO:0000259" key="7">
    <source>
        <dbReference type="Pfam" id="PF00408"/>
    </source>
</evidence>
<comment type="cofactor">
    <cofactor evidence="6">
        <name>Mg(2+)</name>
        <dbReference type="ChEBI" id="CHEBI:18420"/>
    </cofactor>
    <text evidence="6">Binds 1 Mg(2+) ion per subunit.</text>
</comment>
<dbReference type="NCBIfam" id="NF008139">
    <property type="entry name" value="PRK10887.1"/>
    <property type="match status" value="1"/>
</dbReference>
<dbReference type="RefSeq" id="WP_239797460.1">
    <property type="nucleotide sequence ID" value="NZ_OU912926.1"/>
</dbReference>
<dbReference type="InterPro" id="IPR005841">
    <property type="entry name" value="Alpha-D-phosphohexomutase_SF"/>
</dbReference>
<evidence type="ECO:0000259" key="9">
    <source>
        <dbReference type="Pfam" id="PF02879"/>
    </source>
</evidence>
<dbReference type="GO" id="GO:0008966">
    <property type="term" value="F:phosphoglucosamine mutase activity"/>
    <property type="evidence" value="ECO:0007669"/>
    <property type="project" value="UniProtKB-EC"/>
</dbReference>
<keyword evidence="4 6" id="KW-0460">Magnesium</keyword>
<feature type="domain" description="Alpha-D-phosphohexomutase alpha/beta/alpha" evidence="9">
    <location>
        <begin position="163"/>
        <end position="260"/>
    </location>
</feature>
<feature type="domain" description="Alpha-D-phosphohexomutase alpha/beta/alpha" evidence="8">
    <location>
        <begin position="4"/>
        <end position="142"/>
    </location>
</feature>
<evidence type="ECO:0000256" key="1">
    <source>
        <dbReference type="ARBA" id="ARBA00010231"/>
    </source>
</evidence>
<dbReference type="InterPro" id="IPR036900">
    <property type="entry name" value="A-D-PHexomutase_C_sf"/>
</dbReference>
<gene>
    <name evidence="6 11" type="primary">glmM</name>
    <name evidence="11" type="ORF">NTG6680_2476</name>
</gene>
<feature type="binding site" description="via phosphate group" evidence="6">
    <location>
        <position position="108"/>
    </location>
    <ligand>
        <name>Mg(2+)</name>
        <dbReference type="ChEBI" id="CHEBI:18420"/>
    </ligand>
</feature>
<evidence type="ECO:0000256" key="4">
    <source>
        <dbReference type="ARBA" id="ARBA00022842"/>
    </source>
</evidence>
<dbReference type="EC" id="5.4.2.10" evidence="6"/>
<feature type="active site" description="Phosphoserine intermediate" evidence="6">
    <location>
        <position position="108"/>
    </location>
</feature>
<dbReference type="InterPro" id="IPR006352">
    <property type="entry name" value="GlmM_bact"/>
</dbReference>
<evidence type="ECO:0000256" key="5">
    <source>
        <dbReference type="ARBA" id="ARBA00023235"/>
    </source>
</evidence>
<proteinExistence type="inferred from homology"/>
<dbReference type="Pfam" id="PF02879">
    <property type="entry name" value="PGM_PMM_II"/>
    <property type="match status" value="1"/>
</dbReference>
<evidence type="ECO:0000313" key="11">
    <source>
        <dbReference type="EMBL" id="CAG9933725.1"/>
    </source>
</evidence>
<comment type="catalytic activity">
    <reaction evidence="6">
        <text>alpha-D-glucosamine 1-phosphate = D-glucosamine 6-phosphate</text>
        <dbReference type="Rhea" id="RHEA:23424"/>
        <dbReference type="ChEBI" id="CHEBI:58516"/>
        <dbReference type="ChEBI" id="CHEBI:58725"/>
        <dbReference type="EC" id="5.4.2.10"/>
    </reaction>
</comment>
<dbReference type="HAMAP" id="MF_01554_B">
    <property type="entry name" value="GlmM_B"/>
    <property type="match status" value="1"/>
</dbReference>
<feature type="modified residue" description="Phosphoserine" evidence="6">
    <location>
        <position position="108"/>
    </location>
</feature>
<sequence>MSKKFFGTDGVRGRVGEYPITPEFVMNLGYSAGKVLASADWHLSRGENPGVLIGKDTRISGYLLESALQAGLIAAGVDVYLAGPVPTPAVAYLTRALRLQAGIVISASHNLFEDNGIKFFSSQGSKLADETEYAIEARLETSIETMPSARLGKAKRLQDAAGRYIEFCKSSFPYDLDLRGLKLVVDCAHGACYHIARHVFHELGADVITIGVQPDGININDGYGATAPANLQQAVKDHHADLGIALDGDGDRLVMVDADGCLYDGDQLLYIIAKHRHVQGTLKGGVVGTLMTNLAFEHAMQRMHVPFARAKVGDRHVMETMLQQGWQLGGENSGHIICLDRHTTGDGIISALQVLHALRVNQQTLAQAVSDLTLYPQILLNVRVARGADCSSHASIREVVMAAETALDGCGRVLLRPSGTEPLLRVMVEGEDGEKVRHWAETIAQTVREVAQIT</sequence>
<dbReference type="Gene3D" id="3.30.310.50">
    <property type="entry name" value="Alpha-D-phosphohexomutase, C-terminal domain"/>
    <property type="match status" value="1"/>
</dbReference>
<feature type="binding site" evidence="6">
    <location>
        <position position="249"/>
    </location>
    <ligand>
        <name>Mg(2+)</name>
        <dbReference type="ChEBI" id="CHEBI:18420"/>
    </ligand>
</feature>
<evidence type="ECO:0000256" key="6">
    <source>
        <dbReference type="HAMAP-Rule" id="MF_01554"/>
    </source>
</evidence>
<comment type="function">
    <text evidence="6">Catalyzes the conversion of glucosamine-6-phosphate to glucosamine-1-phosphate.</text>
</comment>
<dbReference type="SUPFAM" id="SSF53738">
    <property type="entry name" value="Phosphoglucomutase, first 3 domains"/>
    <property type="match status" value="3"/>
</dbReference>
<dbReference type="Pfam" id="PF00408">
    <property type="entry name" value="PGM_PMM_IV"/>
    <property type="match status" value="1"/>
</dbReference>
<dbReference type="PANTHER" id="PTHR42946">
    <property type="entry name" value="PHOSPHOHEXOSE MUTASE"/>
    <property type="match status" value="1"/>
</dbReference>
<dbReference type="CDD" id="cd05802">
    <property type="entry name" value="GlmM"/>
    <property type="match status" value="1"/>
</dbReference>
<feature type="domain" description="Alpha-D-phosphohexomutase C-terminal" evidence="7">
    <location>
        <begin position="379"/>
        <end position="445"/>
    </location>
</feature>
<dbReference type="Gene3D" id="3.40.120.10">
    <property type="entry name" value="Alpha-D-Glucose-1,6-Bisphosphate, subunit A, domain 3"/>
    <property type="match status" value="3"/>
</dbReference>
<name>A0ABM8Z1H9_9PROT</name>
<protein>
    <recommendedName>
        <fullName evidence="6">Phosphoglucosamine mutase</fullName>
        <ecNumber evidence="6">5.4.2.10</ecNumber>
    </recommendedName>
</protein>
<dbReference type="Pfam" id="PF02880">
    <property type="entry name" value="PGM_PMM_III"/>
    <property type="match status" value="1"/>
</dbReference>
<accession>A0ABM8Z1H9</accession>
<comment type="PTM">
    <text evidence="6">Activated by phosphorylation.</text>
</comment>
<dbReference type="EMBL" id="OU912926">
    <property type="protein sequence ID" value="CAG9933725.1"/>
    <property type="molecule type" value="Genomic_DNA"/>
</dbReference>
<feature type="binding site" evidence="6">
    <location>
        <position position="251"/>
    </location>
    <ligand>
        <name>Mg(2+)</name>
        <dbReference type="ChEBI" id="CHEBI:18420"/>
    </ligand>
</feature>
<dbReference type="NCBIfam" id="TIGR01455">
    <property type="entry name" value="glmM"/>
    <property type="match status" value="1"/>
</dbReference>
<dbReference type="InterPro" id="IPR005844">
    <property type="entry name" value="A-D-PHexomutase_a/b/a-I"/>
</dbReference>
<reference evidence="11 12" key="1">
    <citation type="submission" date="2021-10" db="EMBL/GenBank/DDBJ databases">
        <authorList>
            <person name="Koch H."/>
        </authorList>
    </citation>
    <scope>NUCLEOTIDE SEQUENCE [LARGE SCALE GENOMIC DNA]</scope>
    <source>
        <strain evidence="11">6680</strain>
    </source>
</reference>
<dbReference type="InterPro" id="IPR016055">
    <property type="entry name" value="A-D-PHexomutase_a/b/a-I/II/III"/>
</dbReference>
<evidence type="ECO:0000256" key="3">
    <source>
        <dbReference type="ARBA" id="ARBA00022723"/>
    </source>
</evidence>
<organism evidence="11 12">
    <name type="scientific">Candidatus Nitrotoga arctica</name>
    <dbReference type="NCBI Taxonomy" id="453162"/>
    <lineage>
        <taxon>Bacteria</taxon>
        <taxon>Pseudomonadati</taxon>
        <taxon>Pseudomonadota</taxon>
        <taxon>Betaproteobacteria</taxon>
        <taxon>Nitrosomonadales</taxon>
        <taxon>Gallionellaceae</taxon>
        <taxon>Candidatus Nitrotoga</taxon>
    </lineage>
</organism>
<dbReference type="InterPro" id="IPR005846">
    <property type="entry name" value="A-D-PHexomutase_a/b/a-III"/>
</dbReference>
<dbReference type="SUPFAM" id="SSF55957">
    <property type="entry name" value="Phosphoglucomutase, C-terminal domain"/>
    <property type="match status" value="1"/>
</dbReference>
<evidence type="ECO:0000256" key="2">
    <source>
        <dbReference type="ARBA" id="ARBA00022553"/>
    </source>
</evidence>
<feature type="binding site" evidence="6">
    <location>
        <position position="247"/>
    </location>
    <ligand>
        <name>Mg(2+)</name>
        <dbReference type="ChEBI" id="CHEBI:18420"/>
    </ligand>
</feature>
<keyword evidence="12" id="KW-1185">Reference proteome</keyword>
<comment type="similarity">
    <text evidence="1 6">Belongs to the phosphohexose mutase family.</text>
</comment>
<keyword evidence="3 6" id="KW-0479">Metal-binding</keyword>
<keyword evidence="2 6" id="KW-0597">Phosphoprotein</keyword>
<evidence type="ECO:0000259" key="8">
    <source>
        <dbReference type="Pfam" id="PF02878"/>
    </source>
</evidence>
<dbReference type="Pfam" id="PF02878">
    <property type="entry name" value="PGM_PMM_I"/>
    <property type="match status" value="1"/>
</dbReference>
<dbReference type="InterPro" id="IPR050060">
    <property type="entry name" value="Phosphoglucosamine_mutase"/>
</dbReference>
<dbReference type="InterPro" id="IPR005845">
    <property type="entry name" value="A-D-PHexomutase_a/b/a-II"/>
</dbReference>
<dbReference type="PRINTS" id="PR00509">
    <property type="entry name" value="PGMPMM"/>
</dbReference>